<comment type="similarity">
    <text evidence="1">Belongs to the transferase hexapeptide repeat family.</text>
</comment>
<evidence type="ECO:0000259" key="5">
    <source>
        <dbReference type="SMART" id="SM01266"/>
    </source>
</evidence>
<dbReference type="InterPro" id="IPR051159">
    <property type="entry name" value="Hexapeptide_acetyltransf"/>
</dbReference>
<dbReference type="SMART" id="SM01266">
    <property type="entry name" value="Mac"/>
    <property type="match status" value="1"/>
</dbReference>
<sequence length="196" mass="20630">MRAGEYYACPDWHLIDMQMKARAKLDVFNATPGSAIEERAAMLRDQLGSFGKSFVVSPVTWEYGKHIHLGDAVFINFDCIFLDGADVRIGDGTAVAPRVQFLTAGHPVDADERVTRDPATGARTGAFGVNKPITIGKDCWIGAGSIILGGVTIGDGTTIGAGSVVTRDIPGGVLAAGNPCRVIRSASRREEAANAA</sequence>
<dbReference type="PROSITE" id="PS00101">
    <property type="entry name" value="HEXAPEP_TRANSFERASES"/>
    <property type="match status" value="1"/>
</dbReference>
<keyword evidence="3" id="KW-0677">Repeat</keyword>
<evidence type="ECO:0000256" key="4">
    <source>
        <dbReference type="ARBA" id="ARBA00023315"/>
    </source>
</evidence>
<dbReference type="GO" id="GO:0005829">
    <property type="term" value="C:cytosol"/>
    <property type="evidence" value="ECO:0007669"/>
    <property type="project" value="TreeGrafter"/>
</dbReference>
<gene>
    <name evidence="6" type="ORF">HY834_18645</name>
</gene>
<dbReference type="InterPro" id="IPR001451">
    <property type="entry name" value="Hexapep"/>
</dbReference>
<name>A0A933L510_9HYPH</name>
<dbReference type="SUPFAM" id="SSF51161">
    <property type="entry name" value="Trimeric LpxA-like enzymes"/>
    <property type="match status" value="1"/>
</dbReference>
<dbReference type="GO" id="GO:0016407">
    <property type="term" value="F:acetyltransferase activity"/>
    <property type="evidence" value="ECO:0007669"/>
    <property type="project" value="InterPro"/>
</dbReference>
<comment type="caution">
    <text evidence="6">The sequence shown here is derived from an EMBL/GenBank/DDBJ whole genome shotgun (WGS) entry which is preliminary data.</text>
</comment>
<dbReference type="PANTHER" id="PTHR23416">
    <property type="entry name" value="SIALIC ACID SYNTHASE-RELATED"/>
    <property type="match status" value="1"/>
</dbReference>
<protein>
    <submittedName>
        <fullName evidence="6">Sugar O-acetyltransferase</fullName>
    </submittedName>
</protein>
<dbReference type="PANTHER" id="PTHR23416:SF23">
    <property type="entry name" value="ACETYLTRANSFERASE C18B11.09C-RELATED"/>
    <property type="match status" value="1"/>
</dbReference>
<dbReference type="CDD" id="cd03357">
    <property type="entry name" value="LbH_MAT_GAT"/>
    <property type="match status" value="1"/>
</dbReference>
<evidence type="ECO:0000256" key="1">
    <source>
        <dbReference type="ARBA" id="ARBA00007274"/>
    </source>
</evidence>
<accession>A0A933L510</accession>
<dbReference type="GO" id="GO:0008374">
    <property type="term" value="F:O-acyltransferase activity"/>
    <property type="evidence" value="ECO:0007669"/>
    <property type="project" value="TreeGrafter"/>
</dbReference>
<evidence type="ECO:0000256" key="2">
    <source>
        <dbReference type="ARBA" id="ARBA00022679"/>
    </source>
</evidence>
<evidence type="ECO:0000256" key="3">
    <source>
        <dbReference type="ARBA" id="ARBA00022737"/>
    </source>
</evidence>
<dbReference type="InterPro" id="IPR024688">
    <property type="entry name" value="Mac_dom"/>
</dbReference>
<proteinExistence type="inferred from homology"/>
<dbReference type="Pfam" id="PF12464">
    <property type="entry name" value="Mac"/>
    <property type="match status" value="1"/>
</dbReference>
<reference evidence="6" key="1">
    <citation type="submission" date="2020-07" db="EMBL/GenBank/DDBJ databases">
        <title>Huge and variable diversity of episymbiotic CPR bacteria and DPANN archaea in groundwater ecosystems.</title>
        <authorList>
            <person name="He C.Y."/>
            <person name="Keren R."/>
            <person name="Whittaker M."/>
            <person name="Farag I.F."/>
            <person name="Doudna J."/>
            <person name="Cate J.H.D."/>
            <person name="Banfield J.F."/>
        </authorList>
    </citation>
    <scope>NUCLEOTIDE SEQUENCE</scope>
    <source>
        <strain evidence="6">NC_groundwater_1586_Pr3_B-0.1um_66_15</strain>
    </source>
</reference>
<dbReference type="Proteomes" id="UP000782610">
    <property type="component" value="Unassembled WGS sequence"/>
</dbReference>
<dbReference type="InterPro" id="IPR011004">
    <property type="entry name" value="Trimer_LpxA-like_sf"/>
</dbReference>
<organism evidence="6 7">
    <name type="scientific">Devosia nanyangense</name>
    <dbReference type="NCBI Taxonomy" id="1228055"/>
    <lineage>
        <taxon>Bacteria</taxon>
        <taxon>Pseudomonadati</taxon>
        <taxon>Pseudomonadota</taxon>
        <taxon>Alphaproteobacteria</taxon>
        <taxon>Hyphomicrobiales</taxon>
        <taxon>Devosiaceae</taxon>
        <taxon>Devosia</taxon>
    </lineage>
</organism>
<evidence type="ECO:0000313" key="6">
    <source>
        <dbReference type="EMBL" id="MBI4923761.1"/>
    </source>
</evidence>
<dbReference type="InterPro" id="IPR018357">
    <property type="entry name" value="Hexapep_transf_CS"/>
</dbReference>
<evidence type="ECO:0000313" key="7">
    <source>
        <dbReference type="Proteomes" id="UP000782610"/>
    </source>
</evidence>
<dbReference type="EMBL" id="JACRAF010000061">
    <property type="protein sequence ID" value="MBI4923761.1"/>
    <property type="molecule type" value="Genomic_DNA"/>
</dbReference>
<dbReference type="AlphaFoldDB" id="A0A933L510"/>
<dbReference type="Gene3D" id="2.160.10.10">
    <property type="entry name" value="Hexapeptide repeat proteins"/>
    <property type="match status" value="1"/>
</dbReference>
<dbReference type="Pfam" id="PF00132">
    <property type="entry name" value="Hexapep"/>
    <property type="match status" value="1"/>
</dbReference>
<keyword evidence="2" id="KW-0808">Transferase</keyword>
<keyword evidence="4" id="KW-0012">Acyltransferase</keyword>
<feature type="domain" description="Maltose/galactoside acetyltransferase" evidence="5">
    <location>
        <begin position="1"/>
        <end position="52"/>
    </location>
</feature>